<feature type="signal peptide" evidence="1">
    <location>
        <begin position="1"/>
        <end position="21"/>
    </location>
</feature>
<evidence type="ECO:0000313" key="3">
    <source>
        <dbReference type="Proteomes" id="UP000006732"/>
    </source>
</evidence>
<dbReference type="STRING" id="338966.Ppro_2573"/>
<reference evidence="2 3" key="1">
    <citation type="submission" date="2006-10" db="EMBL/GenBank/DDBJ databases">
        <title>Complete sequence of chromosome of Pelobacter propionicus DSM 2379.</title>
        <authorList>
            <consortium name="US DOE Joint Genome Institute"/>
            <person name="Copeland A."/>
            <person name="Lucas S."/>
            <person name="Lapidus A."/>
            <person name="Barry K."/>
            <person name="Detter J.C."/>
            <person name="Glavina del Rio T."/>
            <person name="Hammon N."/>
            <person name="Israni S."/>
            <person name="Dalin E."/>
            <person name="Tice H."/>
            <person name="Pitluck S."/>
            <person name="Saunders E."/>
            <person name="Brettin T."/>
            <person name="Bruce D."/>
            <person name="Han C."/>
            <person name="Tapia R."/>
            <person name="Schmutz J."/>
            <person name="Larimer F."/>
            <person name="Land M."/>
            <person name="Hauser L."/>
            <person name="Kyrpides N."/>
            <person name="Kim E."/>
            <person name="Lovley D."/>
            <person name="Richardson P."/>
        </authorList>
    </citation>
    <scope>NUCLEOTIDE SEQUENCE [LARGE SCALE GENOMIC DNA]</scope>
    <source>
        <strain evidence="3">DSM 2379 / NBRC 103807 / OttBd1</strain>
    </source>
</reference>
<dbReference type="OrthoDB" id="598292at2"/>
<dbReference type="RefSeq" id="WP_011736432.1">
    <property type="nucleotide sequence ID" value="NC_008609.1"/>
</dbReference>
<feature type="chain" id="PRO_5002631868" description="Lipoprotein" evidence="1">
    <location>
        <begin position="22"/>
        <end position="104"/>
    </location>
</feature>
<dbReference type="HOGENOM" id="CLU_2220780_0_0_7"/>
<evidence type="ECO:0000313" key="2">
    <source>
        <dbReference type="EMBL" id="ABL00178.1"/>
    </source>
</evidence>
<dbReference type="eggNOG" id="ENOG503428C">
    <property type="taxonomic scope" value="Bacteria"/>
</dbReference>
<protein>
    <recommendedName>
        <fullName evidence="4">Lipoprotein</fullName>
    </recommendedName>
</protein>
<keyword evidence="3" id="KW-1185">Reference proteome</keyword>
<dbReference type="Proteomes" id="UP000006732">
    <property type="component" value="Chromosome"/>
</dbReference>
<gene>
    <name evidence="2" type="ordered locus">Ppro_2573</name>
</gene>
<proteinExistence type="predicted"/>
<organism evidence="2 3">
    <name type="scientific">Pelobacter propionicus (strain DSM 2379 / NBRC 103807 / OttBd1)</name>
    <dbReference type="NCBI Taxonomy" id="338966"/>
    <lineage>
        <taxon>Bacteria</taxon>
        <taxon>Pseudomonadati</taxon>
        <taxon>Thermodesulfobacteriota</taxon>
        <taxon>Desulfuromonadia</taxon>
        <taxon>Desulfuromonadales</taxon>
        <taxon>Desulfuromonadaceae</taxon>
        <taxon>Pelobacter</taxon>
    </lineage>
</organism>
<keyword evidence="1" id="KW-0732">Signal</keyword>
<name>A1AS57_PELPD</name>
<accession>A1AS57</accession>
<sequence>MKRVSSVSLAIVLLIASACSAGSGTGEESAGNLSPETVARKAESSFGEFLDTHGGDRKAATERTAAYLKTLPGVKEVRVRGSDSLLVIMADGNELMVLLGRDRL</sequence>
<evidence type="ECO:0008006" key="4">
    <source>
        <dbReference type="Google" id="ProtNLM"/>
    </source>
</evidence>
<dbReference type="KEGG" id="ppd:Ppro_2573"/>
<dbReference type="EMBL" id="CP000482">
    <property type="protein sequence ID" value="ABL00178.1"/>
    <property type="molecule type" value="Genomic_DNA"/>
</dbReference>
<dbReference type="PROSITE" id="PS51257">
    <property type="entry name" value="PROKAR_LIPOPROTEIN"/>
    <property type="match status" value="1"/>
</dbReference>
<evidence type="ECO:0000256" key="1">
    <source>
        <dbReference type="SAM" id="SignalP"/>
    </source>
</evidence>
<dbReference type="AlphaFoldDB" id="A1AS57"/>